<organism evidence="2 3">
    <name type="scientific">Chlorobium phaeobacteroides (strain DSM 266 / SMG 266 / 2430)</name>
    <dbReference type="NCBI Taxonomy" id="290317"/>
    <lineage>
        <taxon>Bacteria</taxon>
        <taxon>Pseudomonadati</taxon>
        <taxon>Chlorobiota</taxon>
        <taxon>Chlorobiia</taxon>
        <taxon>Chlorobiales</taxon>
        <taxon>Chlorobiaceae</taxon>
        <taxon>Chlorobium/Pelodictyon group</taxon>
        <taxon>Chlorobium</taxon>
    </lineage>
</organism>
<dbReference type="AlphaFoldDB" id="A1BEL0"/>
<protein>
    <recommendedName>
        <fullName evidence="1">Transcriptional regulator AbiEi antitoxin N-terminal domain-containing protein</fullName>
    </recommendedName>
</protein>
<proteinExistence type="predicted"/>
<evidence type="ECO:0000259" key="1">
    <source>
        <dbReference type="Pfam" id="PF17194"/>
    </source>
</evidence>
<dbReference type="InterPro" id="IPR021561">
    <property type="entry name" value="AbiEi_3"/>
</dbReference>
<dbReference type="KEGG" id="cph:Cpha266_0785"/>
<dbReference type="HOGENOM" id="CLU_077664_0_0_10"/>
<dbReference type="eggNOG" id="COG5340">
    <property type="taxonomic scope" value="Bacteria"/>
</dbReference>
<name>A1BEL0_CHLPD</name>
<dbReference type="InterPro" id="IPR033455">
    <property type="entry name" value="AbiEi_3_N"/>
</dbReference>
<dbReference type="EMBL" id="CP000492">
    <property type="protein sequence ID" value="ABL64837.1"/>
    <property type="molecule type" value="Genomic_DNA"/>
</dbReference>
<dbReference type="Pfam" id="PF17194">
    <property type="entry name" value="AbiEi_3_N"/>
    <property type="match status" value="1"/>
</dbReference>
<dbReference type="STRING" id="290317.Cpha266_0785"/>
<feature type="domain" description="Transcriptional regulator AbiEi antitoxin N-terminal" evidence="1">
    <location>
        <begin position="27"/>
        <end position="118"/>
    </location>
</feature>
<accession>A1BEL0</accession>
<reference evidence="2 3" key="1">
    <citation type="submission" date="2006-12" db="EMBL/GenBank/DDBJ databases">
        <title>Complete sequence of Chlorobium phaeobacteroides DSM 266.</title>
        <authorList>
            <consortium name="US DOE Joint Genome Institute"/>
            <person name="Copeland A."/>
            <person name="Lucas S."/>
            <person name="Lapidus A."/>
            <person name="Barry K."/>
            <person name="Detter J.C."/>
            <person name="Glavina del Rio T."/>
            <person name="Hammon N."/>
            <person name="Israni S."/>
            <person name="Pitluck S."/>
            <person name="Goltsman E."/>
            <person name="Schmutz J."/>
            <person name="Larimer F."/>
            <person name="Land M."/>
            <person name="Hauser L."/>
            <person name="Mikhailova N."/>
            <person name="Li T."/>
            <person name="Overmann J."/>
            <person name="Bryant D.A."/>
            <person name="Richardson P."/>
        </authorList>
    </citation>
    <scope>NUCLEOTIDE SEQUENCE [LARGE SCALE GENOMIC DNA]</scope>
    <source>
        <strain evidence="2 3">DSM 266</strain>
    </source>
</reference>
<gene>
    <name evidence="2" type="ordered locus">Cpha266_0785</name>
</gene>
<keyword evidence="3" id="KW-1185">Reference proteome</keyword>
<dbReference type="Pfam" id="PF11459">
    <property type="entry name" value="AbiEi_3"/>
    <property type="match status" value="1"/>
</dbReference>
<evidence type="ECO:0000313" key="3">
    <source>
        <dbReference type="Proteomes" id="UP000008701"/>
    </source>
</evidence>
<dbReference type="Proteomes" id="UP000008701">
    <property type="component" value="Chromosome"/>
</dbReference>
<evidence type="ECO:0000313" key="2">
    <source>
        <dbReference type="EMBL" id="ABL64837.1"/>
    </source>
</evidence>
<sequence>MSLAIIIQRFAVYYKYSDIGSMTTNNRIKLKSTLANHTQGTVDLASWLEQLGISHDLQKHYRKSGWMESIGTGALKRPGEEVTWQGALYTLQTQAKLPLHAGALTALALQGFAHYLRFGKQTVYLFSPIKTRLPAWFRKYDWPQLIVHERTSFLPDDIGITDLLLPFFSIRISSAERAILECLYLSPDTLNLVECYQIMEGLTTLRPRVVQDLLEQCRSIRVKRLFLYMAEKAGHEWHKRLDHAKLDLGKGARSIVKGGVYVKKYALNLPEELIKL</sequence>